<evidence type="ECO:0000313" key="2">
    <source>
        <dbReference type="Proteomes" id="UP000236736"/>
    </source>
</evidence>
<protein>
    <submittedName>
        <fullName evidence="1">Uncharacterized protein</fullName>
    </submittedName>
</protein>
<feature type="non-terminal residue" evidence="1">
    <location>
        <position position="1"/>
    </location>
</feature>
<name>A0A1H6AHV4_9BACT</name>
<sequence>AGGIAIFQIAVNENLQQHSGVVATGSVWRIKPGNRRKIDLVYHRIHRPGRMVNGNELFQSGGKKHQLIGIVVLKDYI</sequence>
<keyword evidence="2" id="KW-1185">Reference proteome</keyword>
<reference evidence="2" key="1">
    <citation type="submission" date="2016-10" db="EMBL/GenBank/DDBJ databases">
        <authorList>
            <person name="Varghese N."/>
            <person name="Submissions S."/>
        </authorList>
    </citation>
    <scope>NUCLEOTIDE SEQUENCE [LARGE SCALE GENOMIC DNA]</scope>
    <source>
        <strain evidence="2">DSM 17298</strain>
    </source>
</reference>
<dbReference type="AlphaFoldDB" id="A0A1H6AHV4"/>
<proteinExistence type="predicted"/>
<gene>
    <name evidence="1" type="ORF">SAMN03080598_04123</name>
</gene>
<evidence type="ECO:0000313" key="1">
    <source>
        <dbReference type="EMBL" id="SEG47657.1"/>
    </source>
</evidence>
<dbReference type="Proteomes" id="UP000236736">
    <property type="component" value="Unassembled WGS sequence"/>
</dbReference>
<organism evidence="1 2">
    <name type="scientific">Algoriphagus boritolerans DSM 17298 = JCM 18970</name>
    <dbReference type="NCBI Taxonomy" id="1120964"/>
    <lineage>
        <taxon>Bacteria</taxon>
        <taxon>Pseudomonadati</taxon>
        <taxon>Bacteroidota</taxon>
        <taxon>Cytophagia</taxon>
        <taxon>Cytophagales</taxon>
        <taxon>Cyclobacteriaceae</taxon>
        <taxon>Algoriphagus</taxon>
    </lineage>
</organism>
<dbReference type="EMBL" id="FNVR01000044">
    <property type="protein sequence ID" value="SEG47657.1"/>
    <property type="molecule type" value="Genomic_DNA"/>
</dbReference>
<accession>A0A1H6AHV4</accession>